<organism evidence="3 5">
    <name type="scientific">Rhodococcus opacus</name>
    <name type="common">Nocardia opaca</name>
    <dbReference type="NCBI Taxonomy" id="37919"/>
    <lineage>
        <taxon>Bacteria</taxon>
        <taxon>Bacillati</taxon>
        <taxon>Actinomycetota</taxon>
        <taxon>Actinomycetes</taxon>
        <taxon>Mycobacteriales</taxon>
        <taxon>Nocardiaceae</taxon>
        <taxon>Rhodococcus</taxon>
    </lineage>
</organism>
<dbReference type="InterPro" id="IPR036188">
    <property type="entry name" value="FAD/NAD-bd_sf"/>
</dbReference>
<dbReference type="Pfam" id="PF01266">
    <property type="entry name" value="DAO"/>
    <property type="match status" value="1"/>
</dbReference>
<accession>A0AAX3YFY2</accession>
<sequence>MMNFRPVTQWDSVSAWDDDPVVASWNGLPVLEQNVTADVCVVGLGGSGLAAIGALVERGLQVVGVDAGRVAAGAAGRNGGFLLGGPATFLHSSLTTWGTSSVDLYRATLLELDRLAELLGPEVIARTGSIRLAGLPGEPVDDAEAADRVAELADCAALETVLRDNDIAVEEYDGELACFCPTTRQ</sequence>
<evidence type="ECO:0000313" key="2">
    <source>
        <dbReference type="EMBL" id="MCZ4583351.1"/>
    </source>
</evidence>
<dbReference type="AlphaFoldDB" id="A0AAX3YFY2"/>
<evidence type="ECO:0000313" key="5">
    <source>
        <dbReference type="Proteomes" id="UP001231166"/>
    </source>
</evidence>
<dbReference type="Gene3D" id="3.50.50.60">
    <property type="entry name" value="FAD/NAD(P)-binding domain"/>
    <property type="match status" value="1"/>
</dbReference>
<dbReference type="InterPro" id="IPR006076">
    <property type="entry name" value="FAD-dep_OxRdtase"/>
</dbReference>
<protein>
    <submittedName>
        <fullName evidence="3">FAD-dependent oxidoreductase</fullName>
    </submittedName>
</protein>
<dbReference type="Proteomes" id="UP001066327">
    <property type="component" value="Unassembled WGS sequence"/>
</dbReference>
<evidence type="ECO:0000259" key="1">
    <source>
        <dbReference type="Pfam" id="PF01266"/>
    </source>
</evidence>
<dbReference type="EMBL" id="CP130953">
    <property type="protein sequence ID" value="WLF47086.1"/>
    <property type="molecule type" value="Genomic_DNA"/>
</dbReference>
<dbReference type="RefSeq" id="WP_269590999.1">
    <property type="nucleotide sequence ID" value="NZ_CP130953.1"/>
</dbReference>
<feature type="domain" description="FAD dependent oxidoreductase" evidence="1">
    <location>
        <begin position="38"/>
        <end position="152"/>
    </location>
</feature>
<gene>
    <name evidence="2" type="ORF">O4328_06535</name>
    <name evidence="3" type="ORF">Q5707_35365</name>
</gene>
<dbReference type="Proteomes" id="UP001231166">
    <property type="component" value="Chromosome"/>
</dbReference>
<evidence type="ECO:0000313" key="3">
    <source>
        <dbReference type="EMBL" id="WLF47086.1"/>
    </source>
</evidence>
<evidence type="ECO:0000313" key="4">
    <source>
        <dbReference type="Proteomes" id="UP001066327"/>
    </source>
</evidence>
<dbReference type="SUPFAM" id="SSF51905">
    <property type="entry name" value="FAD/NAD(P)-binding domain"/>
    <property type="match status" value="1"/>
</dbReference>
<name>A0AAX3YFY2_RHOOP</name>
<proteinExistence type="predicted"/>
<reference evidence="2" key="1">
    <citation type="submission" date="2022-12" db="EMBL/GenBank/DDBJ databases">
        <authorList>
            <person name="Krivoruchko A.V."/>
            <person name="Elkin A."/>
        </authorList>
    </citation>
    <scope>NUCLEOTIDE SEQUENCE</scope>
    <source>
        <strain evidence="2">IEGM 249</strain>
    </source>
</reference>
<dbReference type="EMBL" id="JAPWIS010000003">
    <property type="protein sequence ID" value="MCZ4583351.1"/>
    <property type="molecule type" value="Genomic_DNA"/>
</dbReference>
<reference evidence="3" key="2">
    <citation type="submission" date="2023-07" db="EMBL/GenBank/DDBJ databases">
        <title>Genomic analysis of Rhodococcus opacus VOC-14 with glycol ethers degradation activity.</title>
        <authorList>
            <person name="Narkevich D.A."/>
            <person name="Hlushen A.M."/>
            <person name="Akhremchuk A.E."/>
            <person name="Sikolenko M.A."/>
            <person name="Valentovich L.N."/>
        </authorList>
    </citation>
    <scope>NUCLEOTIDE SEQUENCE</scope>
    <source>
        <strain evidence="3">VOC-14</strain>
    </source>
</reference>
<keyword evidence="4" id="KW-1185">Reference proteome</keyword>
<dbReference type="Gene3D" id="3.30.9.10">
    <property type="entry name" value="D-Amino Acid Oxidase, subunit A, domain 2"/>
    <property type="match status" value="1"/>
</dbReference>